<dbReference type="OrthoDB" id="2473368at2"/>
<dbReference type="KEGG" id="cce:Ccel_1339"/>
<protein>
    <submittedName>
        <fullName evidence="5">Propeptide PepSY amd peptidase M4</fullName>
    </submittedName>
</protein>
<proteinExistence type="predicted"/>
<evidence type="ECO:0000259" key="4">
    <source>
        <dbReference type="Pfam" id="PF16244"/>
    </source>
</evidence>
<evidence type="ECO:0000259" key="3">
    <source>
        <dbReference type="Pfam" id="PF00395"/>
    </source>
</evidence>
<keyword evidence="2" id="KW-0732">Signal</keyword>
<gene>
    <name evidence="5" type="ordered locus">Ccel_1339</name>
</gene>
<feature type="domain" description="SLH" evidence="3">
    <location>
        <begin position="665"/>
        <end position="706"/>
    </location>
</feature>
<evidence type="ECO:0000256" key="1">
    <source>
        <dbReference type="ARBA" id="ARBA00022737"/>
    </source>
</evidence>
<dbReference type="InterPro" id="IPR001119">
    <property type="entry name" value="SLH_dom"/>
</dbReference>
<dbReference type="Pfam" id="PF16244">
    <property type="entry name" value="DUF4901"/>
    <property type="match status" value="2"/>
</dbReference>
<dbReference type="STRING" id="394503.Ccel_1339"/>
<feature type="signal peptide" evidence="2">
    <location>
        <begin position="1"/>
        <end position="23"/>
    </location>
</feature>
<evidence type="ECO:0000313" key="6">
    <source>
        <dbReference type="Proteomes" id="UP000001349"/>
    </source>
</evidence>
<dbReference type="Proteomes" id="UP000001349">
    <property type="component" value="Chromosome"/>
</dbReference>
<evidence type="ECO:0000313" key="5">
    <source>
        <dbReference type="EMBL" id="ACL75693.1"/>
    </source>
</evidence>
<dbReference type="InterPro" id="IPR032599">
    <property type="entry name" value="YcdB/YcdC_rep_domain"/>
</dbReference>
<keyword evidence="1" id="KW-0677">Repeat</keyword>
<keyword evidence="6" id="KW-1185">Reference proteome</keyword>
<reference evidence="5 6" key="1">
    <citation type="submission" date="2009-01" db="EMBL/GenBank/DDBJ databases">
        <title>Complete sequence of Clostridium cellulolyticum H10.</title>
        <authorList>
            <consortium name="US DOE Joint Genome Institute"/>
            <person name="Lucas S."/>
            <person name="Copeland A."/>
            <person name="Lapidus A."/>
            <person name="Glavina del Rio T."/>
            <person name="Dalin E."/>
            <person name="Tice H."/>
            <person name="Bruce D."/>
            <person name="Goodwin L."/>
            <person name="Pitluck S."/>
            <person name="Chertkov O."/>
            <person name="Saunders E."/>
            <person name="Brettin T."/>
            <person name="Detter J.C."/>
            <person name="Han C."/>
            <person name="Larimer F."/>
            <person name="Land M."/>
            <person name="Hauser L."/>
            <person name="Kyrpides N."/>
            <person name="Ivanova N."/>
            <person name="Zhou J."/>
            <person name="Richardson P."/>
        </authorList>
    </citation>
    <scope>NUCLEOTIDE SEQUENCE [LARGE SCALE GENOMIC DNA]</scope>
    <source>
        <strain evidence="6">ATCC 35319 / DSM 5812 / JCM 6584 / H10</strain>
    </source>
</reference>
<evidence type="ECO:0000256" key="2">
    <source>
        <dbReference type="SAM" id="SignalP"/>
    </source>
</evidence>
<accession>B8I195</accession>
<name>B8I195_RUMCH</name>
<dbReference type="AlphaFoldDB" id="B8I195"/>
<dbReference type="Pfam" id="PF00395">
    <property type="entry name" value="SLH"/>
    <property type="match status" value="1"/>
</dbReference>
<sequence length="718" mass="81121" precursor="true">MKKIISMVLVVAVLAVFMIPAMAADSSTQVDKELEKAIKFVKSKIDIPKECTKFNYNIYNRNDKTVWSLAWIDENSQKGINVQVDDENFISSYNTYDYATNFDKKIPKYSKEQILKIAEQFVNKINPKVMDHFKLVDIDTYGYNGGYIINYVREVNGIEYKSNYITVSVNSYTGKVMSYTCNYSKNIKFEDASKIISLNEAQTAFAEKLGLKLVYNVKLENEKPVTYLAYVPKTDNKYIDAITGEVETSTNYRFFESGSSSEAQKLALMDAAGTVSNIALTPDELDAVSNISNLITKDNADKKLRLISNFSLDNSFKLTNAYLGKDWRNSNSLAWTLTYTKILDESKKQTRDVQITVDAKTGAVIEFWTNYISSVGAVPQKSVEQAKAICDGTLKALIPDVYAKVKYDDSYIKYNSELKNSYTFRYIRTENGLECPNNYISISYDNLSGNINSFYTYWAEDLKFADPKNVITVKEANKVLFNKIGYGIQYIPDNQDSAETMIEDYKLGVLDVEKAVLGYFADSTKPCIISAANGDILDSSGKVYNDNKIEDYTDINGIKAADKVKILTQLGIRYTQDELKPSEALLQKDYFVLLCKLNDLFYMDKITDYDKIIENMYSQLISAGIITKSEKAPLSVITREEAAKYFIKFKGLSQVAEIKGIYKSSFKDANKISPEFLGYVCLASGLEAMNGSNGNFMPKNKMTRLEGLMTVYNYLAAR</sequence>
<dbReference type="HOGENOM" id="CLU_019560_0_0_9"/>
<feature type="domain" description="YcdB/YcdC repeated" evidence="4">
    <location>
        <begin position="35"/>
        <end position="182"/>
    </location>
</feature>
<dbReference type="EMBL" id="CP001348">
    <property type="protein sequence ID" value="ACL75693.1"/>
    <property type="molecule type" value="Genomic_DNA"/>
</dbReference>
<feature type="chain" id="PRO_5002871249" evidence="2">
    <location>
        <begin position="24"/>
        <end position="718"/>
    </location>
</feature>
<feature type="domain" description="YcdB/YcdC repeated" evidence="4">
    <location>
        <begin position="321"/>
        <end position="458"/>
    </location>
</feature>
<dbReference type="eggNOG" id="ENOG502ZA5A">
    <property type="taxonomic scope" value="Bacteria"/>
</dbReference>
<organism evidence="5 6">
    <name type="scientific">Ruminiclostridium cellulolyticum (strain ATCC 35319 / DSM 5812 / JCM 6584 / H10)</name>
    <name type="common">Clostridium cellulolyticum</name>
    <dbReference type="NCBI Taxonomy" id="394503"/>
    <lineage>
        <taxon>Bacteria</taxon>
        <taxon>Bacillati</taxon>
        <taxon>Bacillota</taxon>
        <taxon>Clostridia</taxon>
        <taxon>Eubacteriales</taxon>
        <taxon>Oscillospiraceae</taxon>
        <taxon>Ruminiclostridium</taxon>
    </lineage>
</organism>